<dbReference type="Pfam" id="PF02308">
    <property type="entry name" value="MgtC"/>
    <property type="match status" value="1"/>
</dbReference>
<evidence type="ECO:0000256" key="4">
    <source>
        <dbReference type="ARBA" id="ARBA00022692"/>
    </source>
</evidence>
<keyword evidence="10" id="KW-1185">Reference proteome</keyword>
<evidence type="ECO:0000256" key="7">
    <source>
        <dbReference type="RuleBase" id="RU365041"/>
    </source>
</evidence>
<accession>A0ABT8DPU8</accession>
<reference evidence="9 10" key="1">
    <citation type="submission" date="2023-06" db="EMBL/GenBank/DDBJ databases">
        <title>Pelomonas sp. PFR6 16S ribosomal RNA gene Genome sequencing and assembly.</title>
        <authorList>
            <person name="Woo H."/>
        </authorList>
    </citation>
    <scope>NUCLEOTIDE SEQUENCE [LARGE SCALE GENOMIC DNA]</scope>
    <source>
        <strain evidence="9 10">PFR6</strain>
    </source>
</reference>
<comment type="similarity">
    <text evidence="2 7">Belongs to the MgtC/SapB family.</text>
</comment>
<comment type="caution">
    <text evidence="9">The sequence shown here is derived from an EMBL/GenBank/DDBJ whole genome shotgun (WGS) entry which is preliminary data.</text>
</comment>
<sequence length="253" mass="27393">MTNTMPELDQLLRFWAAGQWQANVLMLMHLLGAMLLGLILGYERAYHGRAAGMRTYALVCMASCAVTVLVGYPQQWFGGLSSGLPPPFTDPTRVIQGVLTGIGFLCAGVIMREGMNISGLTTAASLWAAAALGVVVGMGFYFAAIGLTLLCALLMMWGAKLEARLPSHPAIAVMLRGEPARRFEQAELAAFAATLGYRFAPGSLSIESQGGREEWRFVCVAERNYRGQTLTRFSSRIGELPGVVDYRVAHARN</sequence>
<comment type="subcellular location">
    <subcellularLocation>
        <location evidence="7">Cell inner membrane</location>
        <topology evidence="7">Multi-pass membrane protein</topology>
    </subcellularLocation>
    <subcellularLocation>
        <location evidence="1">Cell membrane</location>
        <topology evidence="1">Multi-pass membrane protein</topology>
    </subcellularLocation>
</comment>
<evidence type="ECO:0000256" key="6">
    <source>
        <dbReference type="ARBA" id="ARBA00023136"/>
    </source>
</evidence>
<dbReference type="EMBL" id="JAUHHC010000002">
    <property type="protein sequence ID" value="MDN3920167.1"/>
    <property type="molecule type" value="Genomic_DNA"/>
</dbReference>
<evidence type="ECO:0000256" key="1">
    <source>
        <dbReference type="ARBA" id="ARBA00004651"/>
    </source>
</evidence>
<name>A0ABT8DPU8_9BURK</name>
<protein>
    <recommendedName>
        <fullName evidence="7">Protein MgtC</fullName>
    </recommendedName>
</protein>
<keyword evidence="6 7" id="KW-0472">Membrane</keyword>
<dbReference type="PANTHER" id="PTHR33778">
    <property type="entry name" value="PROTEIN MGTC"/>
    <property type="match status" value="1"/>
</dbReference>
<evidence type="ECO:0000313" key="9">
    <source>
        <dbReference type="EMBL" id="MDN3920167.1"/>
    </source>
</evidence>
<gene>
    <name evidence="9" type="ORF">QWJ38_07725</name>
</gene>
<evidence type="ECO:0000256" key="3">
    <source>
        <dbReference type="ARBA" id="ARBA00022475"/>
    </source>
</evidence>
<keyword evidence="4 7" id="KW-0812">Transmembrane</keyword>
<proteinExistence type="inferred from homology"/>
<dbReference type="PANTHER" id="PTHR33778:SF1">
    <property type="entry name" value="MAGNESIUM TRANSPORTER YHID-RELATED"/>
    <property type="match status" value="1"/>
</dbReference>
<feature type="transmembrane region" description="Helical" evidence="7">
    <location>
        <begin position="20"/>
        <end position="42"/>
    </location>
</feature>
<dbReference type="RefSeq" id="WP_290358476.1">
    <property type="nucleotide sequence ID" value="NZ_JAUHHC010000002.1"/>
</dbReference>
<feature type="domain" description="MgtC/SapB/SrpB/YhiD N-terminal" evidence="8">
    <location>
        <begin position="30"/>
        <end position="162"/>
    </location>
</feature>
<evidence type="ECO:0000313" key="10">
    <source>
        <dbReference type="Proteomes" id="UP001228044"/>
    </source>
</evidence>
<feature type="transmembrane region" description="Helical" evidence="7">
    <location>
        <begin position="54"/>
        <end position="73"/>
    </location>
</feature>
<keyword evidence="5 7" id="KW-1133">Transmembrane helix</keyword>
<evidence type="ECO:0000259" key="8">
    <source>
        <dbReference type="Pfam" id="PF02308"/>
    </source>
</evidence>
<keyword evidence="3" id="KW-1003">Cell membrane</keyword>
<keyword evidence="7" id="KW-0997">Cell inner membrane</keyword>
<organism evidence="9 10">
    <name type="scientific">Roseateles violae</name>
    <dbReference type="NCBI Taxonomy" id="3058042"/>
    <lineage>
        <taxon>Bacteria</taxon>
        <taxon>Pseudomonadati</taxon>
        <taxon>Pseudomonadota</taxon>
        <taxon>Betaproteobacteria</taxon>
        <taxon>Burkholderiales</taxon>
        <taxon>Sphaerotilaceae</taxon>
        <taxon>Roseateles</taxon>
    </lineage>
</organism>
<feature type="transmembrane region" description="Helical" evidence="7">
    <location>
        <begin position="93"/>
        <end position="110"/>
    </location>
</feature>
<dbReference type="Proteomes" id="UP001228044">
    <property type="component" value="Unassembled WGS sequence"/>
</dbReference>
<dbReference type="InterPro" id="IPR003416">
    <property type="entry name" value="MgtC/SapB/SrpB/YhiD_fam"/>
</dbReference>
<dbReference type="PRINTS" id="PR01837">
    <property type="entry name" value="MGTCSAPBPROT"/>
</dbReference>
<evidence type="ECO:0000256" key="5">
    <source>
        <dbReference type="ARBA" id="ARBA00022989"/>
    </source>
</evidence>
<evidence type="ECO:0000256" key="2">
    <source>
        <dbReference type="ARBA" id="ARBA00009298"/>
    </source>
</evidence>
<dbReference type="InterPro" id="IPR049177">
    <property type="entry name" value="MgtC_SapB_SrpB_YhiD_N"/>
</dbReference>